<dbReference type="Pfam" id="PF14109">
    <property type="entry name" value="GldH_lipo"/>
    <property type="match status" value="1"/>
</dbReference>
<dbReference type="EMBL" id="JAVDVI010000015">
    <property type="protein sequence ID" value="MDR6969066.1"/>
    <property type="molecule type" value="Genomic_DNA"/>
</dbReference>
<organism evidence="1 2">
    <name type="scientific">Flavobacterium arsenatis</name>
    <dbReference type="NCBI Taxonomy" id="1484332"/>
    <lineage>
        <taxon>Bacteria</taxon>
        <taxon>Pseudomonadati</taxon>
        <taxon>Bacteroidota</taxon>
        <taxon>Flavobacteriia</taxon>
        <taxon>Flavobacteriales</taxon>
        <taxon>Flavobacteriaceae</taxon>
        <taxon>Flavobacterium</taxon>
    </lineage>
</organism>
<dbReference type="PROSITE" id="PS51257">
    <property type="entry name" value="PROKAR_LIPOPROTEIN"/>
    <property type="match status" value="1"/>
</dbReference>
<accession>A0ABU1TTA5</accession>
<dbReference type="Proteomes" id="UP001255185">
    <property type="component" value="Unassembled WGS sequence"/>
</dbReference>
<sequence length="161" mass="18442">MNLKSSFLIVLIAIFLFSCDKERVFDDYKSVGDAWKKDSIVTFSFDQPDTTKLYNLFVNLRGNEKYQFSNLFLIVALEQPGGLTKIDTLQYQMTNPDGTLLGEGFSDIKESKLFYKEKMKFPKLGNYKVHIQQAVRQTGKITGVEELEGITEVGFRIESIE</sequence>
<proteinExistence type="predicted"/>
<comment type="caution">
    <text evidence="1">The sequence shown here is derived from an EMBL/GenBank/DDBJ whole genome shotgun (WGS) entry which is preliminary data.</text>
</comment>
<reference evidence="1 2" key="1">
    <citation type="submission" date="2023-07" db="EMBL/GenBank/DDBJ databases">
        <title>Sorghum-associated microbial communities from plants grown in Nebraska, USA.</title>
        <authorList>
            <person name="Schachtman D."/>
        </authorList>
    </citation>
    <scope>NUCLEOTIDE SEQUENCE [LARGE SCALE GENOMIC DNA]</scope>
    <source>
        <strain evidence="1 2">3773</strain>
    </source>
</reference>
<evidence type="ECO:0000313" key="2">
    <source>
        <dbReference type="Proteomes" id="UP001255185"/>
    </source>
</evidence>
<evidence type="ECO:0000313" key="1">
    <source>
        <dbReference type="EMBL" id="MDR6969066.1"/>
    </source>
</evidence>
<keyword evidence="1" id="KW-0449">Lipoprotein</keyword>
<name>A0ABU1TTA5_9FLAO</name>
<keyword evidence="2" id="KW-1185">Reference proteome</keyword>
<gene>
    <name evidence="1" type="ORF">J2X31_003092</name>
</gene>
<protein>
    <submittedName>
        <fullName evidence="1">Gliding motility-associated lipoprotein GldH</fullName>
    </submittedName>
</protein>
<dbReference type="RefSeq" id="WP_310027781.1">
    <property type="nucleotide sequence ID" value="NZ_JAVDVI010000015.1"/>
</dbReference>
<dbReference type="InterPro" id="IPR020018">
    <property type="entry name" value="Motility-assoc_lipoprot_GldH"/>
</dbReference>
<dbReference type="NCBIfam" id="TIGR03511">
    <property type="entry name" value="GldH_lipo"/>
    <property type="match status" value="1"/>
</dbReference>